<dbReference type="InterPro" id="IPR029044">
    <property type="entry name" value="Nucleotide-diphossugar_trans"/>
</dbReference>
<dbReference type="AlphaFoldDB" id="A0A1M5D710"/>
<dbReference type="Proteomes" id="UP000184471">
    <property type="component" value="Unassembled WGS sequence"/>
</dbReference>
<organism evidence="1 2">
    <name type="scientific">Geodermatophilus nigrescens</name>
    <dbReference type="NCBI Taxonomy" id="1070870"/>
    <lineage>
        <taxon>Bacteria</taxon>
        <taxon>Bacillati</taxon>
        <taxon>Actinomycetota</taxon>
        <taxon>Actinomycetes</taxon>
        <taxon>Geodermatophilales</taxon>
        <taxon>Geodermatophilaceae</taxon>
        <taxon>Geodermatophilus</taxon>
    </lineage>
</organism>
<evidence type="ECO:0000313" key="1">
    <source>
        <dbReference type="EMBL" id="SHF62731.1"/>
    </source>
</evidence>
<evidence type="ECO:0008006" key="3">
    <source>
        <dbReference type="Google" id="ProtNLM"/>
    </source>
</evidence>
<name>A0A1M5D710_9ACTN</name>
<gene>
    <name evidence="1" type="ORF">SAMN05444351_0246</name>
</gene>
<protein>
    <recommendedName>
        <fullName evidence="3">Glycosyl transferase family 2</fullName>
    </recommendedName>
</protein>
<keyword evidence="2" id="KW-1185">Reference proteome</keyword>
<dbReference type="STRING" id="1070870.SAMN05444351_0246"/>
<dbReference type="EMBL" id="FQVX01000001">
    <property type="protein sequence ID" value="SHF62731.1"/>
    <property type="molecule type" value="Genomic_DNA"/>
</dbReference>
<sequence>MALRLIYRSYGGDNRKGRPEYFDKKACLWSFLRAAEQVAGDVEVVFVNNGPIAEDRVAVMREHGTIVELPGVGVHESYAAALDLALDGRWPDTDVVWFSEDDFLYRPEAFAALEQAAAELPEADYLGLYGSSPDAPHTQPDPSLHHPRTWTSLPPWRVGDHEWIRFYSTTATFGARIGSLRADRGIFRWCTVPHRNMFRDHDTCLVYQGFEPYSYRRLARDLVGGAPGTPRERLREAFMAPFMLATNLRSHRRAGNRRLLVGPSPNLATHVETGYVASGTDWAEVARGARLWGGQPADVPA</sequence>
<dbReference type="SUPFAM" id="SSF53448">
    <property type="entry name" value="Nucleotide-diphospho-sugar transferases"/>
    <property type="match status" value="1"/>
</dbReference>
<evidence type="ECO:0000313" key="2">
    <source>
        <dbReference type="Proteomes" id="UP000184471"/>
    </source>
</evidence>
<accession>A0A1M5D710</accession>
<proteinExistence type="predicted"/>
<dbReference type="OrthoDB" id="1676877at2"/>
<dbReference type="RefSeq" id="WP_073418045.1">
    <property type="nucleotide sequence ID" value="NZ_FQVX01000001.1"/>
</dbReference>
<reference evidence="1 2" key="1">
    <citation type="submission" date="2016-11" db="EMBL/GenBank/DDBJ databases">
        <authorList>
            <person name="Jaros S."/>
            <person name="Januszkiewicz K."/>
            <person name="Wedrychowicz H."/>
        </authorList>
    </citation>
    <scope>NUCLEOTIDE SEQUENCE [LARGE SCALE GENOMIC DNA]</scope>
    <source>
        <strain evidence="1 2">DSM 45408</strain>
    </source>
</reference>